<evidence type="ECO:0000256" key="1">
    <source>
        <dbReference type="SAM" id="SignalP"/>
    </source>
</evidence>
<feature type="chain" id="PRO_5041926817" evidence="1">
    <location>
        <begin position="20"/>
        <end position="233"/>
    </location>
</feature>
<proteinExistence type="predicted"/>
<evidence type="ECO:0000313" key="2">
    <source>
        <dbReference type="EMBL" id="WFD34748.1"/>
    </source>
</evidence>
<organism evidence="2 3">
    <name type="scientific">Malassezia cuniculi</name>
    <dbReference type="NCBI Taxonomy" id="948313"/>
    <lineage>
        <taxon>Eukaryota</taxon>
        <taxon>Fungi</taxon>
        <taxon>Dikarya</taxon>
        <taxon>Basidiomycota</taxon>
        <taxon>Ustilaginomycotina</taxon>
        <taxon>Malasseziomycetes</taxon>
        <taxon>Malasseziales</taxon>
        <taxon>Malasseziaceae</taxon>
        <taxon>Malassezia</taxon>
    </lineage>
</organism>
<feature type="signal peptide" evidence="1">
    <location>
        <begin position="1"/>
        <end position="19"/>
    </location>
</feature>
<sequence length="233" mass="25031">MRIVTVLVVLAAVVATVFAEANPIELAQNCASLTFEKWTSPQLRNYLQERGIIAPGSSHEKLLRHAKSDCDSLVDEVKNAVGVAKDEALARAYVAFEKAQRFKKFADSTYSSAYTDASRTAGDFIDQATAIAGEHAKQIHQAGLNFWEMINKHVFPAANSLWDYARDTLAEQQPLRFQKEKMASFKAAASAAASHASTGAESVAKSASSVYDTAASYAANAATTAASAIHVEL</sequence>
<dbReference type="InterPro" id="IPR018803">
    <property type="entry name" value="Ish1/Msc1-like"/>
</dbReference>
<evidence type="ECO:0000313" key="3">
    <source>
        <dbReference type="Proteomes" id="UP001219933"/>
    </source>
</evidence>
<protein>
    <submittedName>
        <fullName evidence="2">Uncharacterized protein</fullName>
    </submittedName>
</protein>
<dbReference type="EMBL" id="CP119878">
    <property type="protein sequence ID" value="WFD34748.1"/>
    <property type="molecule type" value="Genomic_DNA"/>
</dbReference>
<name>A0AAF0EY42_9BASI</name>
<dbReference type="Pfam" id="PF10281">
    <property type="entry name" value="Ish1"/>
    <property type="match status" value="1"/>
</dbReference>
<reference evidence="2" key="1">
    <citation type="submission" date="2023-03" db="EMBL/GenBank/DDBJ databases">
        <title>Mating type loci evolution in Malassezia.</title>
        <authorList>
            <person name="Coelho M.A."/>
        </authorList>
    </citation>
    <scope>NUCLEOTIDE SEQUENCE</scope>
    <source>
        <strain evidence="2">CBS 11721</strain>
    </source>
</reference>
<dbReference type="AlphaFoldDB" id="A0AAF0EY42"/>
<gene>
    <name evidence="2" type="ORF">MCUN1_001592</name>
</gene>
<accession>A0AAF0EY42</accession>
<keyword evidence="1" id="KW-0732">Signal</keyword>
<dbReference type="Proteomes" id="UP001219933">
    <property type="component" value="Chromosome 2"/>
</dbReference>
<keyword evidence="3" id="KW-1185">Reference proteome</keyword>